<dbReference type="SMART" id="SM00327">
    <property type="entry name" value="VWA"/>
    <property type="match status" value="1"/>
</dbReference>
<dbReference type="RefSeq" id="WP_079446998.1">
    <property type="nucleotide sequence ID" value="NZ_MWPQ01000040.1"/>
</dbReference>
<dbReference type="InterPro" id="IPR011990">
    <property type="entry name" value="TPR-like_helical_dom_sf"/>
</dbReference>
<dbReference type="OrthoDB" id="9807628at2"/>
<feature type="repeat" description="TPR" evidence="1">
    <location>
        <begin position="379"/>
        <end position="412"/>
    </location>
</feature>
<feature type="transmembrane region" description="Helical" evidence="3">
    <location>
        <begin position="12"/>
        <end position="31"/>
    </location>
</feature>
<dbReference type="PANTHER" id="PTHR22550">
    <property type="entry name" value="SPORE GERMINATION PROTEIN"/>
    <property type="match status" value="1"/>
</dbReference>
<dbReference type="EMBL" id="MWPQ01000040">
    <property type="protein sequence ID" value="OPH82968.1"/>
    <property type="molecule type" value="Genomic_DNA"/>
</dbReference>
<dbReference type="Gene3D" id="3.40.50.410">
    <property type="entry name" value="von Willebrand factor, type A domain"/>
    <property type="match status" value="1"/>
</dbReference>
<dbReference type="InterPro" id="IPR019734">
    <property type="entry name" value="TPR_rpt"/>
</dbReference>
<keyword evidence="3" id="KW-1133">Transmembrane helix</keyword>
<protein>
    <recommendedName>
        <fullName evidence="4">VWFA domain-containing protein</fullName>
    </recommendedName>
</protein>
<comment type="caution">
    <text evidence="5">The sequence shown here is derived from an EMBL/GenBank/DDBJ whole genome shotgun (WGS) entry which is preliminary data.</text>
</comment>
<evidence type="ECO:0000259" key="4">
    <source>
        <dbReference type="SMART" id="SM00327"/>
    </source>
</evidence>
<proteinExistence type="predicted"/>
<dbReference type="STRING" id="29421.B2M20_10675"/>
<evidence type="ECO:0000256" key="3">
    <source>
        <dbReference type="SAM" id="Phobius"/>
    </source>
</evidence>
<organism evidence="5 6">
    <name type="scientific">Nitrobacter vulgaris</name>
    <dbReference type="NCBI Taxonomy" id="29421"/>
    <lineage>
        <taxon>Bacteria</taxon>
        <taxon>Pseudomonadati</taxon>
        <taxon>Pseudomonadota</taxon>
        <taxon>Alphaproteobacteria</taxon>
        <taxon>Hyphomicrobiales</taxon>
        <taxon>Nitrobacteraceae</taxon>
        <taxon>Nitrobacter</taxon>
    </lineage>
</organism>
<keyword evidence="1" id="KW-0802">TPR repeat</keyword>
<dbReference type="PANTHER" id="PTHR22550:SF14">
    <property type="entry name" value="VWFA DOMAIN-CONTAINING PROTEIN"/>
    <property type="match status" value="1"/>
</dbReference>
<accession>A0A1V4HYA2</accession>
<dbReference type="SUPFAM" id="SSF48452">
    <property type="entry name" value="TPR-like"/>
    <property type="match status" value="1"/>
</dbReference>
<dbReference type="InterPro" id="IPR050768">
    <property type="entry name" value="UPF0353/GerABKA_families"/>
</dbReference>
<feature type="domain" description="VWFA" evidence="4">
    <location>
        <begin position="95"/>
        <end position="265"/>
    </location>
</feature>
<evidence type="ECO:0000313" key="5">
    <source>
        <dbReference type="EMBL" id="OPH82968.1"/>
    </source>
</evidence>
<dbReference type="Pfam" id="PF13519">
    <property type="entry name" value="VWA_2"/>
    <property type="match status" value="1"/>
</dbReference>
<keyword evidence="6" id="KW-1185">Reference proteome</keyword>
<dbReference type="AlphaFoldDB" id="A0A1V4HYA2"/>
<keyword evidence="3" id="KW-0812">Transmembrane</keyword>
<dbReference type="SUPFAM" id="SSF53300">
    <property type="entry name" value="vWA-like"/>
    <property type="match status" value="1"/>
</dbReference>
<dbReference type="Proteomes" id="UP000189940">
    <property type="component" value="Unassembled WGS sequence"/>
</dbReference>
<sequence length="511" mass="55878">MLEQAVEAFHFLRPWWLLALVPTGLILALISRRDSVDLQWRGVIAPSLLKHMIVTPQRRWHIKPSYLVALALGLGAVALAGPTWRRELPPFVEDKAPLMIALDVSASMGQSDVAPMRLERAKQKILDMLAARGSARTGLIAYAGSAHLVMPLTDDRRVIEPFLAALTPGLMPVQGKNPVAALALAATSLQGEPVAGTVLLVADGVGTTDASEMRKAAGRNGVVMLSVRPPQDTAGIPVDNVEVTVDKSDIQALERRIDTQFESAQAEESGTRWRDEGFWLLWPIVLLGALWFRRGMTVQWVLVLFLLYGHPAKAQPAEALARFASLWLTPDQQGRIAFDRGDYASASKLFADPMWRGIAAYRAYDFLAAAEAFRKVETVEGRFALGNAEAQNHAYEKAIKAYDDVLAQQPDNVAAKTNLAIVKKAFEAAEEKRRKDEQQDAAPPDLKPDETKIDEKQKGGKRIKVAPNDMTTAGAADAWMRQVQTTPADFLKLKFAIQANSGSTPVGSSPR</sequence>
<feature type="region of interest" description="Disordered" evidence="2">
    <location>
        <begin position="431"/>
        <end position="468"/>
    </location>
</feature>
<evidence type="ECO:0000256" key="2">
    <source>
        <dbReference type="SAM" id="MobiDB-lite"/>
    </source>
</evidence>
<evidence type="ECO:0000313" key="6">
    <source>
        <dbReference type="Proteomes" id="UP000189940"/>
    </source>
</evidence>
<evidence type="ECO:0000256" key="1">
    <source>
        <dbReference type="PROSITE-ProRule" id="PRU00339"/>
    </source>
</evidence>
<dbReference type="PROSITE" id="PS50005">
    <property type="entry name" value="TPR"/>
    <property type="match status" value="1"/>
</dbReference>
<keyword evidence="3" id="KW-0472">Membrane</keyword>
<name>A0A1V4HYA2_NITVU</name>
<feature type="compositionally biased region" description="Basic and acidic residues" evidence="2">
    <location>
        <begin position="446"/>
        <end position="458"/>
    </location>
</feature>
<feature type="transmembrane region" description="Helical" evidence="3">
    <location>
        <begin position="66"/>
        <end position="84"/>
    </location>
</feature>
<gene>
    <name evidence="5" type="ORF">B2M20_10675</name>
</gene>
<dbReference type="Gene3D" id="1.25.40.10">
    <property type="entry name" value="Tetratricopeptide repeat domain"/>
    <property type="match status" value="1"/>
</dbReference>
<dbReference type="InterPro" id="IPR002035">
    <property type="entry name" value="VWF_A"/>
</dbReference>
<reference evidence="5 6" key="1">
    <citation type="submission" date="2017-02" db="EMBL/GenBank/DDBJ databases">
        <title>Genome sequence of the nitrite-oxidizing bacterium Nitrobacter vulgaris strain Ab1.</title>
        <authorList>
            <person name="Mellbye B.L."/>
            <person name="Davis E.W."/>
            <person name="Spieck E."/>
            <person name="Chang J.H."/>
            <person name="Bottomley P.J."/>
            <person name="Sayavedra-Soto L.A."/>
        </authorList>
    </citation>
    <scope>NUCLEOTIDE SEQUENCE [LARGE SCALE GENOMIC DNA]</scope>
    <source>
        <strain evidence="5 6">Ab1</strain>
    </source>
</reference>
<dbReference type="InterPro" id="IPR036465">
    <property type="entry name" value="vWFA_dom_sf"/>
</dbReference>